<dbReference type="GO" id="GO:0046872">
    <property type="term" value="F:metal ion binding"/>
    <property type="evidence" value="ECO:0007669"/>
    <property type="project" value="UniProtKB-UniRule"/>
</dbReference>
<keyword evidence="12" id="KW-0234">DNA repair</keyword>
<dbReference type="InterPro" id="IPR011257">
    <property type="entry name" value="DNA_glycosylase"/>
</dbReference>
<dbReference type="GO" id="GO:0006284">
    <property type="term" value="P:base-excision repair"/>
    <property type="evidence" value="ECO:0007669"/>
    <property type="project" value="UniProtKB-UniRule"/>
</dbReference>
<reference evidence="16 17" key="1">
    <citation type="submission" date="2007-06" db="EMBL/GenBank/DDBJ databases">
        <authorList>
            <person name="Shimkets L."/>
            <person name="Ferriera S."/>
            <person name="Johnson J."/>
            <person name="Kravitz S."/>
            <person name="Beeson K."/>
            <person name="Sutton G."/>
            <person name="Rogers Y.-H."/>
            <person name="Friedman R."/>
            <person name="Frazier M."/>
            <person name="Venter J.C."/>
        </authorList>
    </citation>
    <scope>NUCLEOTIDE SEQUENCE [LARGE SCALE GENOMIC DNA]</scope>
    <source>
        <strain evidence="16 17">SIR-1</strain>
    </source>
</reference>
<dbReference type="NCBIfam" id="TIGR01084">
    <property type="entry name" value="mutY"/>
    <property type="match status" value="1"/>
</dbReference>
<dbReference type="Pfam" id="PF00633">
    <property type="entry name" value="HHH"/>
    <property type="match status" value="1"/>
</dbReference>
<organism evidence="16 17">
    <name type="scientific">Plesiocystis pacifica SIR-1</name>
    <dbReference type="NCBI Taxonomy" id="391625"/>
    <lineage>
        <taxon>Bacteria</taxon>
        <taxon>Pseudomonadati</taxon>
        <taxon>Myxococcota</taxon>
        <taxon>Polyangia</taxon>
        <taxon>Nannocystales</taxon>
        <taxon>Nannocystaceae</taxon>
        <taxon>Plesiocystis</taxon>
    </lineage>
</organism>
<evidence type="ECO:0000313" key="16">
    <source>
        <dbReference type="EMBL" id="EDM77607.1"/>
    </source>
</evidence>
<accession>A6G959</accession>
<dbReference type="InterPro" id="IPR004036">
    <property type="entry name" value="Endonuclease-III-like_CS2"/>
</dbReference>
<dbReference type="SUPFAM" id="SSF48150">
    <property type="entry name" value="DNA-glycosylase"/>
    <property type="match status" value="1"/>
</dbReference>
<evidence type="ECO:0000256" key="8">
    <source>
        <dbReference type="ARBA" id="ARBA00022763"/>
    </source>
</evidence>
<evidence type="ECO:0000313" key="17">
    <source>
        <dbReference type="Proteomes" id="UP000005801"/>
    </source>
</evidence>
<feature type="domain" description="HhH-GPD" evidence="15">
    <location>
        <begin position="48"/>
        <end position="199"/>
    </location>
</feature>
<dbReference type="InterPro" id="IPR000445">
    <property type="entry name" value="HhH_motif"/>
</dbReference>
<dbReference type="Pfam" id="PF14815">
    <property type="entry name" value="NUDIX_4"/>
    <property type="match status" value="1"/>
</dbReference>
<keyword evidence="7" id="KW-0479">Metal-binding</keyword>
<keyword evidence="13 14" id="KW-0326">Glycosidase</keyword>
<dbReference type="GO" id="GO:0006298">
    <property type="term" value="P:mismatch repair"/>
    <property type="evidence" value="ECO:0007669"/>
    <property type="project" value="TreeGrafter"/>
</dbReference>
<dbReference type="FunFam" id="1.10.340.30:FF:000002">
    <property type="entry name" value="Adenine DNA glycosylase"/>
    <property type="match status" value="1"/>
</dbReference>
<keyword evidence="9" id="KW-0378">Hydrolase</keyword>
<evidence type="ECO:0000256" key="6">
    <source>
        <dbReference type="ARBA" id="ARBA00022485"/>
    </source>
</evidence>
<proteinExistence type="inferred from homology"/>
<dbReference type="EMBL" id="ABCS01000043">
    <property type="protein sequence ID" value="EDM77607.1"/>
    <property type="molecule type" value="Genomic_DNA"/>
</dbReference>
<evidence type="ECO:0000259" key="15">
    <source>
        <dbReference type="SMART" id="SM00478"/>
    </source>
</evidence>
<dbReference type="RefSeq" id="WP_006973254.1">
    <property type="nucleotide sequence ID" value="NZ_ABCS01000043.1"/>
</dbReference>
<comment type="similarity">
    <text evidence="3 14">Belongs to the Nth/MutY family.</text>
</comment>
<comment type="catalytic activity">
    <reaction evidence="1 14">
        <text>Hydrolyzes free adenine bases from 7,8-dihydro-8-oxoguanine:adenine mismatched double-stranded DNA, leaving an apurinic site.</text>
        <dbReference type="EC" id="3.2.2.31"/>
    </reaction>
</comment>
<protein>
    <recommendedName>
        <fullName evidence="5 14">Adenine DNA glycosylase</fullName>
        <ecNumber evidence="4 14">3.2.2.31</ecNumber>
    </recommendedName>
</protein>
<evidence type="ECO:0000256" key="2">
    <source>
        <dbReference type="ARBA" id="ARBA00002933"/>
    </source>
</evidence>
<keyword evidence="11" id="KW-0411">Iron-sulfur</keyword>
<dbReference type="Gene3D" id="1.10.340.30">
    <property type="entry name" value="Hypothetical protein, domain 2"/>
    <property type="match status" value="1"/>
</dbReference>
<dbReference type="PROSITE" id="PS01155">
    <property type="entry name" value="ENDONUCLEASE_III_2"/>
    <property type="match status" value="1"/>
</dbReference>
<dbReference type="PANTHER" id="PTHR42944">
    <property type="entry name" value="ADENINE DNA GLYCOSYLASE"/>
    <property type="match status" value="1"/>
</dbReference>
<comment type="cofactor">
    <cofactor evidence="14">
        <name>[4Fe-4S] cluster</name>
        <dbReference type="ChEBI" id="CHEBI:49883"/>
    </cofactor>
    <text evidence="14">Binds 1 [4Fe-4S] cluster.</text>
</comment>
<keyword evidence="6" id="KW-0004">4Fe-4S</keyword>
<evidence type="ECO:0000256" key="11">
    <source>
        <dbReference type="ARBA" id="ARBA00023014"/>
    </source>
</evidence>
<dbReference type="EC" id="3.2.2.31" evidence="4 14"/>
<dbReference type="eggNOG" id="COG1194">
    <property type="taxonomic scope" value="Bacteria"/>
</dbReference>
<evidence type="ECO:0000256" key="5">
    <source>
        <dbReference type="ARBA" id="ARBA00022023"/>
    </source>
</evidence>
<evidence type="ECO:0000256" key="4">
    <source>
        <dbReference type="ARBA" id="ARBA00012045"/>
    </source>
</evidence>
<dbReference type="CDD" id="cd00056">
    <property type="entry name" value="ENDO3c"/>
    <property type="match status" value="1"/>
</dbReference>
<dbReference type="GO" id="GO:0032357">
    <property type="term" value="F:oxidized purine DNA binding"/>
    <property type="evidence" value="ECO:0007669"/>
    <property type="project" value="TreeGrafter"/>
</dbReference>
<dbReference type="InterPro" id="IPR015797">
    <property type="entry name" value="NUDIX_hydrolase-like_dom_sf"/>
</dbReference>
<keyword evidence="10 14" id="KW-0408">Iron</keyword>
<dbReference type="CDD" id="cd03431">
    <property type="entry name" value="NUDIX_DNA_Glycosylase_C-MutY"/>
    <property type="match status" value="1"/>
</dbReference>
<evidence type="ECO:0000256" key="13">
    <source>
        <dbReference type="ARBA" id="ARBA00023295"/>
    </source>
</evidence>
<dbReference type="InterPro" id="IPR003651">
    <property type="entry name" value="Endonuclease3_FeS-loop_motif"/>
</dbReference>
<dbReference type="PANTHER" id="PTHR42944:SF1">
    <property type="entry name" value="ADENINE DNA GLYCOSYLASE"/>
    <property type="match status" value="1"/>
</dbReference>
<dbReference type="SMART" id="SM00478">
    <property type="entry name" value="ENDO3c"/>
    <property type="match status" value="1"/>
</dbReference>
<keyword evidence="8 14" id="KW-0227">DNA damage</keyword>
<dbReference type="AlphaFoldDB" id="A6G959"/>
<dbReference type="GO" id="GO:0035485">
    <property type="term" value="F:adenine/guanine mispair binding"/>
    <property type="evidence" value="ECO:0007669"/>
    <property type="project" value="TreeGrafter"/>
</dbReference>
<evidence type="ECO:0000256" key="10">
    <source>
        <dbReference type="ARBA" id="ARBA00023004"/>
    </source>
</evidence>
<comment type="function">
    <text evidence="2">Adenine glycosylase active on G-A mispairs. MutY also corrects error-prone DNA synthesis past GO lesions which are due to the oxidatively damaged form of guanine: 7,8-dihydro-8-oxoguanine (8-oxo-dGTP).</text>
</comment>
<dbReference type="InterPro" id="IPR044298">
    <property type="entry name" value="MIG/MutY"/>
</dbReference>
<dbReference type="Pfam" id="PF00730">
    <property type="entry name" value="HhH-GPD"/>
    <property type="match status" value="1"/>
</dbReference>
<keyword evidence="17" id="KW-1185">Reference proteome</keyword>
<dbReference type="InterPro" id="IPR023170">
    <property type="entry name" value="HhH_base_excis_C"/>
</dbReference>
<dbReference type="InterPro" id="IPR003265">
    <property type="entry name" value="HhH-GPD_domain"/>
</dbReference>
<dbReference type="GO" id="GO:0034039">
    <property type="term" value="F:8-oxo-7,8-dihydroguanine DNA N-glycosylase activity"/>
    <property type="evidence" value="ECO:0007669"/>
    <property type="project" value="TreeGrafter"/>
</dbReference>
<dbReference type="SMART" id="SM00525">
    <property type="entry name" value="FES"/>
    <property type="match status" value="1"/>
</dbReference>
<dbReference type="InterPro" id="IPR005760">
    <property type="entry name" value="A/G_AdeGlyc_MutY"/>
</dbReference>
<dbReference type="GO" id="GO:0051539">
    <property type="term" value="F:4 iron, 4 sulfur cluster binding"/>
    <property type="evidence" value="ECO:0007669"/>
    <property type="project" value="UniProtKB-UniRule"/>
</dbReference>
<evidence type="ECO:0000256" key="3">
    <source>
        <dbReference type="ARBA" id="ARBA00008343"/>
    </source>
</evidence>
<evidence type="ECO:0000256" key="9">
    <source>
        <dbReference type="ARBA" id="ARBA00022801"/>
    </source>
</evidence>
<evidence type="ECO:0000256" key="12">
    <source>
        <dbReference type="ARBA" id="ARBA00023204"/>
    </source>
</evidence>
<evidence type="ECO:0000256" key="1">
    <source>
        <dbReference type="ARBA" id="ARBA00000843"/>
    </source>
</evidence>
<dbReference type="InterPro" id="IPR029119">
    <property type="entry name" value="MutY_C"/>
</dbReference>
<gene>
    <name evidence="16" type="ORF">PPSIR1_02943</name>
</gene>
<comment type="caution">
    <text evidence="16">The sequence shown here is derived from an EMBL/GenBank/DDBJ whole genome shotgun (WGS) entry which is preliminary data.</text>
</comment>
<dbReference type="Proteomes" id="UP000005801">
    <property type="component" value="Unassembled WGS sequence"/>
</dbReference>
<dbReference type="SUPFAM" id="SSF55811">
    <property type="entry name" value="Nudix"/>
    <property type="match status" value="1"/>
</dbReference>
<dbReference type="STRING" id="391625.PPSIR1_02943"/>
<dbReference type="GO" id="GO:0000701">
    <property type="term" value="F:purine-specific mismatch base pair DNA N-glycosylase activity"/>
    <property type="evidence" value="ECO:0007669"/>
    <property type="project" value="UniProtKB-EC"/>
</dbReference>
<sequence length="378" mass="41730">MSESPASLDEKTVRRVAKALGAWFKRDARDLPWRRTRDPYAIWVSEIMLQQTRVDTVENYWQPFLDRFPTVESLAAAEQQAVLEAWSGLGYYRRAKLLHRGAQYVHEELGGEVPGTADALRAIPGIGRYTAGAIASIAFDQPAPLVDGNVARVHSRLAAIEAPAEQDAKAEAHWRFVAGVLEHGEPRVLAQALMELGATVCTPRSPTCLTCPVREHCRARARGLQDQIPAPKVKKKATEHHLLALALRRGDKLLIERRPDEGLLGGLWCLPVFEAPSPVSPAPKGAKLDDLRASLERQAGEALGVKLRLEPAPAPRVKHVFSHRIWHLLPWRARANPAPRTRSRGDDLRLAWLARGSDPAGGIPTLTRKLLAAVEPED</sequence>
<dbReference type="OrthoDB" id="9802365at2"/>
<dbReference type="Gene3D" id="1.10.1670.10">
    <property type="entry name" value="Helix-hairpin-Helix base-excision DNA repair enzymes (C-terminal)"/>
    <property type="match status" value="1"/>
</dbReference>
<dbReference type="Gene3D" id="3.90.79.10">
    <property type="entry name" value="Nucleoside Triphosphate Pyrophosphohydrolase"/>
    <property type="match status" value="1"/>
</dbReference>
<name>A6G959_9BACT</name>
<evidence type="ECO:0000256" key="7">
    <source>
        <dbReference type="ARBA" id="ARBA00022723"/>
    </source>
</evidence>
<evidence type="ECO:0000256" key="14">
    <source>
        <dbReference type="RuleBase" id="RU365096"/>
    </source>
</evidence>